<evidence type="ECO:0000259" key="8">
    <source>
        <dbReference type="PROSITE" id="PS50928"/>
    </source>
</evidence>
<feature type="transmembrane region" description="Helical" evidence="7">
    <location>
        <begin position="137"/>
        <end position="159"/>
    </location>
</feature>
<dbReference type="InterPro" id="IPR035906">
    <property type="entry name" value="MetI-like_sf"/>
</dbReference>
<feature type="transmembrane region" description="Helical" evidence="7">
    <location>
        <begin position="102"/>
        <end position="125"/>
    </location>
</feature>
<dbReference type="AlphaFoldDB" id="H5SRT0"/>
<name>H5SRT0_ACEAU</name>
<reference evidence="9" key="1">
    <citation type="journal article" date="2005" name="Environ. Microbiol.">
        <title>Genetic and functional properties of uncultivated thermophilic crenarchaeotes from a subsurface gold mine as revealed by analysis of genome fragments.</title>
        <authorList>
            <person name="Nunoura T."/>
            <person name="Hirayama H."/>
            <person name="Takami H."/>
            <person name="Oida H."/>
            <person name="Nishi S."/>
            <person name="Shimamura S."/>
            <person name="Suzuki Y."/>
            <person name="Inagaki F."/>
            <person name="Takai K."/>
            <person name="Nealson K.H."/>
            <person name="Horikoshi K."/>
        </authorList>
    </citation>
    <scope>NUCLEOTIDE SEQUENCE</scope>
</reference>
<dbReference type="PANTHER" id="PTHR43163">
    <property type="entry name" value="DIPEPTIDE TRANSPORT SYSTEM PERMEASE PROTEIN DPPB-RELATED"/>
    <property type="match status" value="1"/>
</dbReference>
<keyword evidence="3" id="KW-1003">Cell membrane</keyword>
<evidence type="ECO:0000256" key="5">
    <source>
        <dbReference type="ARBA" id="ARBA00022989"/>
    </source>
</evidence>
<dbReference type="Pfam" id="PF00528">
    <property type="entry name" value="BPD_transp_1"/>
    <property type="match status" value="1"/>
</dbReference>
<feature type="transmembrane region" description="Helical" evidence="7">
    <location>
        <begin position="12"/>
        <end position="29"/>
    </location>
</feature>
<gene>
    <name evidence="9" type="ORF">HGMM_OP3C021</name>
</gene>
<dbReference type="PANTHER" id="PTHR43163:SF6">
    <property type="entry name" value="DIPEPTIDE TRANSPORT SYSTEM PERMEASE PROTEIN DPPB-RELATED"/>
    <property type="match status" value="1"/>
</dbReference>
<keyword evidence="6 7" id="KW-0472">Membrane</keyword>
<comment type="subcellular location">
    <subcellularLocation>
        <location evidence="1 7">Cell membrane</location>
        <topology evidence="1 7">Multi-pass membrane protein</topology>
    </subcellularLocation>
</comment>
<keyword evidence="4 7" id="KW-0812">Transmembrane</keyword>
<feature type="transmembrane region" description="Helical" evidence="7">
    <location>
        <begin position="313"/>
        <end position="339"/>
    </location>
</feature>
<dbReference type="Gene3D" id="1.10.3720.10">
    <property type="entry name" value="MetI-like"/>
    <property type="match status" value="1"/>
</dbReference>
<evidence type="ECO:0000256" key="3">
    <source>
        <dbReference type="ARBA" id="ARBA00022475"/>
    </source>
</evidence>
<reference evidence="9" key="2">
    <citation type="journal article" date="2012" name="PLoS ONE">
        <title>A Deeply Branching Thermophilic Bacterium with an Ancient Acetyl-CoA Pathway Dominates a Subsurface Ecosystem.</title>
        <authorList>
            <person name="Takami H."/>
            <person name="Noguchi H."/>
            <person name="Takaki Y."/>
            <person name="Uchiyama I."/>
            <person name="Toyoda A."/>
            <person name="Nishi S."/>
            <person name="Chee G.-J."/>
            <person name="Arai W."/>
            <person name="Nunoura T."/>
            <person name="Itoh T."/>
            <person name="Hattori M."/>
            <person name="Takai K."/>
        </authorList>
    </citation>
    <scope>NUCLEOTIDE SEQUENCE</scope>
</reference>
<evidence type="ECO:0000313" key="9">
    <source>
        <dbReference type="EMBL" id="BAL58866.1"/>
    </source>
</evidence>
<dbReference type="InterPro" id="IPR045621">
    <property type="entry name" value="BPD_transp_1_N"/>
</dbReference>
<dbReference type="Pfam" id="PF19300">
    <property type="entry name" value="BPD_transp_1_N"/>
    <property type="match status" value="1"/>
</dbReference>
<protein>
    <submittedName>
        <fullName evidence="9">Peptide/nickel transport system permease protein</fullName>
    </submittedName>
</protein>
<keyword evidence="2 7" id="KW-0813">Transport</keyword>
<dbReference type="SUPFAM" id="SSF161098">
    <property type="entry name" value="MetI-like"/>
    <property type="match status" value="1"/>
</dbReference>
<dbReference type="GO" id="GO:0005886">
    <property type="term" value="C:plasma membrane"/>
    <property type="evidence" value="ECO:0007669"/>
    <property type="project" value="UniProtKB-SubCell"/>
</dbReference>
<dbReference type="CDD" id="cd06261">
    <property type="entry name" value="TM_PBP2"/>
    <property type="match status" value="1"/>
</dbReference>
<proteinExistence type="inferred from homology"/>
<dbReference type="GO" id="GO:0071916">
    <property type="term" value="F:dipeptide transmembrane transporter activity"/>
    <property type="evidence" value="ECO:0007669"/>
    <property type="project" value="TreeGrafter"/>
</dbReference>
<evidence type="ECO:0000256" key="6">
    <source>
        <dbReference type="ARBA" id="ARBA00023136"/>
    </source>
</evidence>
<evidence type="ECO:0000256" key="4">
    <source>
        <dbReference type="ARBA" id="ARBA00022692"/>
    </source>
</evidence>
<dbReference type="InterPro" id="IPR000515">
    <property type="entry name" value="MetI-like"/>
</dbReference>
<evidence type="ECO:0000256" key="1">
    <source>
        <dbReference type="ARBA" id="ARBA00004651"/>
    </source>
</evidence>
<keyword evidence="5 7" id="KW-1133">Transmembrane helix</keyword>
<feature type="transmembrane region" description="Helical" evidence="7">
    <location>
        <begin position="271"/>
        <end position="293"/>
    </location>
</feature>
<organism evidence="9">
    <name type="scientific">Acetithermum autotrophicum</name>
    <dbReference type="NCBI Taxonomy" id="1446466"/>
    <lineage>
        <taxon>Bacteria</taxon>
        <taxon>Candidatus Bipolaricaulota</taxon>
        <taxon>Candidatus Acetithermum</taxon>
    </lineage>
</organism>
<dbReference type="PROSITE" id="PS50928">
    <property type="entry name" value="ABC_TM1"/>
    <property type="match status" value="1"/>
</dbReference>
<feature type="domain" description="ABC transmembrane type-1" evidence="8">
    <location>
        <begin position="98"/>
        <end position="332"/>
    </location>
</feature>
<evidence type="ECO:0000256" key="7">
    <source>
        <dbReference type="RuleBase" id="RU363032"/>
    </source>
</evidence>
<dbReference type="EMBL" id="AP011802">
    <property type="protein sequence ID" value="BAL58866.1"/>
    <property type="molecule type" value="Genomic_DNA"/>
</dbReference>
<evidence type="ECO:0000256" key="2">
    <source>
        <dbReference type="ARBA" id="ARBA00022448"/>
    </source>
</evidence>
<accession>H5SRT0</accession>
<comment type="similarity">
    <text evidence="7">Belongs to the binding-protein-dependent transport system permease family.</text>
</comment>
<sequence length="346" mass="39013">MLSYLVRRLLQIVPTVFFISVIVYALLALKPGDPIQELRFGNPGITSEDIQRLIKLYGLDQPWYVRYWFWLGRAIQGDFGPSRRFGMPAAEYVFRYRLPNTLLLSVTALFIALVVAIPTGILSALRQHTPLDYTVTFLNFIGVSIPIFWLGLILIYVFAVHFRQLLPAGGLSTPGISSPDWATITTQTSNLLEALSLYISQLGPFITDRVRHLILPVVALSSIQMASWTRFMRSAMLEVIHLDYVRTARAKGLQERIVIFRHALRNAIAPIITLIALSIPAAMSGAVLTETVFNWPGMGRAIFESILNNDYNVAMVSLMFISFLIVLFNLLADIAYAFVDPRIRYE</sequence>